<sequence length="375" mass="41364">MKVIKNKKIYTGEKVIFDGYIRFNRQIAEIGDMESFVAQKDDVEEAAEGDILIPGFIDIHSHGGYGLDNMDASPEEIHEMVHKMAKNEGITSYFCTTMTQTYEKIEASLKNIADAAKKTSIIQGIHVEGPFVSKEFKGAQDPAYIKKPDEKVLDKWNKISGGLIRIVTYAPEEAEPEFEEWCKSQNIVLSVGHSNALYEQLLKSKASHVTHLYNAQRGLKHREPGVTGFGLMTPGVKTELICDGIHIVPEMVKLAYEVRGCDGIELITDSMRAKGLPEGISELGGQKVYVKDHTARLEDGTIAGSVLSFIQAFKNVMEFTGASAEEAVKMGSVNQAEEFGLNQKGILAKGKDADILVLDREYSLLKTISMGTVIK</sequence>
<dbReference type="InterPro" id="IPR006680">
    <property type="entry name" value="Amidohydro-rel"/>
</dbReference>
<evidence type="ECO:0000256" key="11">
    <source>
        <dbReference type="PIRSR" id="PIRSR038994-2"/>
    </source>
</evidence>
<dbReference type="GO" id="GO:0006046">
    <property type="term" value="P:N-acetylglucosamine catabolic process"/>
    <property type="evidence" value="ECO:0007669"/>
    <property type="project" value="TreeGrafter"/>
</dbReference>
<evidence type="ECO:0000256" key="2">
    <source>
        <dbReference type="ARBA" id="ARBA00011899"/>
    </source>
</evidence>
<dbReference type="Gene3D" id="3.20.20.140">
    <property type="entry name" value="Metal-dependent hydrolases"/>
    <property type="match status" value="1"/>
</dbReference>
<keyword evidence="4 12" id="KW-0479">Metal-binding</keyword>
<comment type="pathway">
    <text evidence="8">Amino-sugar metabolism; N-acetylneuraminate degradation; D-fructose 6-phosphate from N-acetylneuraminate: step 4/5.</text>
</comment>
<feature type="binding site" evidence="11">
    <location>
        <position position="139"/>
    </location>
    <ligand>
        <name>substrate</name>
    </ligand>
</feature>
<dbReference type="GO" id="GO:0046872">
    <property type="term" value="F:metal ion binding"/>
    <property type="evidence" value="ECO:0007669"/>
    <property type="project" value="UniProtKB-KW"/>
</dbReference>
<name>A0A4R3K148_9FIRM</name>
<dbReference type="FunFam" id="3.20.20.140:FF:000004">
    <property type="entry name" value="N-acetylglucosamine-6-phosphate deacetylase"/>
    <property type="match status" value="1"/>
</dbReference>
<dbReference type="SUPFAM" id="SSF51338">
    <property type="entry name" value="Composite domain of metallo-dependent hydrolases"/>
    <property type="match status" value="1"/>
</dbReference>
<dbReference type="AlphaFoldDB" id="A0A4R3K148"/>
<dbReference type="CDD" id="cd00854">
    <property type="entry name" value="NagA"/>
    <property type="match status" value="1"/>
</dbReference>
<reference evidence="14 15" key="1">
    <citation type="submission" date="2019-03" db="EMBL/GenBank/DDBJ databases">
        <title>Genomic Encyclopedia of Type Strains, Phase IV (KMG-IV): sequencing the most valuable type-strain genomes for metagenomic binning, comparative biology and taxonomic classification.</title>
        <authorList>
            <person name="Goeker M."/>
        </authorList>
    </citation>
    <scope>NUCLEOTIDE SEQUENCE [LARGE SCALE GENOMIC DNA]</scope>
    <source>
        <strain evidence="14 15">DSM 29489</strain>
    </source>
</reference>
<evidence type="ECO:0000256" key="1">
    <source>
        <dbReference type="ARBA" id="ARBA00010716"/>
    </source>
</evidence>
<dbReference type="RefSeq" id="WP_132383840.1">
    <property type="nucleotide sequence ID" value="NZ_DAISCH010000001.1"/>
</dbReference>
<comment type="similarity">
    <text evidence="1 9">Belongs to the metallo-dependent hydrolases superfamily. NagA family.</text>
</comment>
<gene>
    <name evidence="14" type="ORF">EDD59_13813</name>
</gene>
<evidence type="ECO:0000256" key="5">
    <source>
        <dbReference type="ARBA" id="ARBA00022801"/>
    </source>
</evidence>
<keyword evidence="5 9" id="KW-0378">Hydrolase</keyword>
<feature type="binding site" evidence="12">
    <location>
        <position position="193"/>
    </location>
    <ligand>
        <name>Zn(2+)</name>
        <dbReference type="ChEBI" id="CHEBI:29105"/>
    </ligand>
</feature>
<dbReference type="PANTHER" id="PTHR11113">
    <property type="entry name" value="N-ACETYLGLUCOSAMINE-6-PHOSPHATE DEACETYLASE"/>
    <property type="match status" value="1"/>
</dbReference>
<evidence type="ECO:0000256" key="8">
    <source>
        <dbReference type="ARBA" id="ARBA00060590"/>
    </source>
</evidence>
<keyword evidence="15" id="KW-1185">Reference proteome</keyword>
<dbReference type="EMBL" id="SLZZ01000038">
    <property type="protein sequence ID" value="TCS74516.1"/>
    <property type="molecule type" value="Genomic_DNA"/>
</dbReference>
<dbReference type="OrthoDB" id="9776488at2"/>
<evidence type="ECO:0000256" key="12">
    <source>
        <dbReference type="PIRSR" id="PIRSR038994-3"/>
    </source>
</evidence>
<dbReference type="InterPro" id="IPR011059">
    <property type="entry name" value="Metal-dep_hydrolase_composite"/>
</dbReference>
<evidence type="ECO:0000256" key="6">
    <source>
        <dbReference type="ARBA" id="ARBA00023277"/>
    </source>
</evidence>
<evidence type="ECO:0000313" key="14">
    <source>
        <dbReference type="EMBL" id="TCS74516.1"/>
    </source>
</evidence>
<dbReference type="Gene3D" id="2.30.40.10">
    <property type="entry name" value="Urease, subunit C, domain 1"/>
    <property type="match status" value="1"/>
</dbReference>
<dbReference type="InterPro" id="IPR003764">
    <property type="entry name" value="GlcNAc_6-P_deAcase"/>
</dbReference>
<feature type="binding site" evidence="12">
    <location>
        <position position="128"/>
    </location>
    <ligand>
        <name>Zn(2+)</name>
        <dbReference type="ChEBI" id="CHEBI:29105"/>
    </ligand>
</feature>
<evidence type="ECO:0000259" key="13">
    <source>
        <dbReference type="Pfam" id="PF01979"/>
    </source>
</evidence>
<protein>
    <recommendedName>
        <fullName evidence="3">N-acetylglucosamine-6-phosphate deacetylase</fullName>
        <ecNumber evidence="2">3.5.1.25</ecNumber>
    </recommendedName>
</protein>
<dbReference type="GO" id="GO:0008448">
    <property type="term" value="F:N-acetylglucosamine-6-phosphate deacetylase activity"/>
    <property type="evidence" value="ECO:0007669"/>
    <property type="project" value="UniProtKB-EC"/>
</dbReference>
<accession>A0A4R3K148</accession>
<evidence type="ECO:0000256" key="4">
    <source>
        <dbReference type="ARBA" id="ARBA00022723"/>
    </source>
</evidence>
<dbReference type="InterPro" id="IPR032466">
    <property type="entry name" value="Metal_Hydrolase"/>
</dbReference>
<keyword evidence="6 9" id="KW-0119">Carbohydrate metabolism</keyword>
<evidence type="ECO:0000256" key="3">
    <source>
        <dbReference type="ARBA" id="ARBA00018029"/>
    </source>
</evidence>
<feature type="binding site" evidence="11">
    <location>
        <position position="222"/>
    </location>
    <ligand>
        <name>substrate</name>
    </ligand>
</feature>
<dbReference type="Pfam" id="PF01979">
    <property type="entry name" value="Amidohydro_1"/>
    <property type="match status" value="1"/>
</dbReference>
<feature type="domain" description="Amidohydrolase-related" evidence="13">
    <location>
        <begin position="51"/>
        <end position="368"/>
    </location>
</feature>
<feature type="active site" description="Proton donor/acceptor" evidence="10">
    <location>
        <position position="269"/>
    </location>
</feature>
<dbReference type="Proteomes" id="UP000295726">
    <property type="component" value="Unassembled WGS sequence"/>
</dbReference>
<evidence type="ECO:0000256" key="7">
    <source>
        <dbReference type="ARBA" id="ARBA00047647"/>
    </source>
</evidence>
<dbReference type="EC" id="3.5.1.25" evidence="2"/>
<dbReference type="PIRSF" id="PIRSF038994">
    <property type="entry name" value="NagA"/>
    <property type="match status" value="1"/>
</dbReference>
<feature type="binding site" evidence="11">
    <location>
        <begin position="214"/>
        <end position="215"/>
    </location>
    <ligand>
        <name>substrate</name>
    </ligand>
</feature>
<dbReference type="SUPFAM" id="SSF51556">
    <property type="entry name" value="Metallo-dependent hydrolases"/>
    <property type="match status" value="1"/>
</dbReference>
<dbReference type="NCBIfam" id="TIGR00221">
    <property type="entry name" value="nagA"/>
    <property type="match status" value="1"/>
</dbReference>
<comment type="catalytic activity">
    <reaction evidence="7">
        <text>N-acetyl-D-glucosamine 6-phosphate + H2O = D-glucosamine 6-phosphate + acetate</text>
        <dbReference type="Rhea" id="RHEA:22936"/>
        <dbReference type="ChEBI" id="CHEBI:15377"/>
        <dbReference type="ChEBI" id="CHEBI:30089"/>
        <dbReference type="ChEBI" id="CHEBI:57513"/>
        <dbReference type="ChEBI" id="CHEBI:58725"/>
        <dbReference type="EC" id="3.5.1.25"/>
    </reaction>
</comment>
<feature type="binding site" evidence="12">
    <location>
        <position position="211"/>
    </location>
    <ligand>
        <name>Zn(2+)</name>
        <dbReference type="ChEBI" id="CHEBI:29105"/>
    </ligand>
</feature>
<evidence type="ECO:0000313" key="15">
    <source>
        <dbReference type="Proteomes" id="UP000295726"/>
    </source>
</evidence>
<evidence type="ECO:0000256" key="10">
    <source>
        <dbReference type="PIRSR" id="PIRSR038994-1"/>
    </source>
</evidence>
<comment type="caution">
    <text evidence="14">The sequence shown here is derived from an EMBL/GenBank/DDBJ whole genome shotgun (WGS) entry which is preliminary data.</text>
</comment>
<organism evidence="14 15">
    <name type="scientific">Muricomes intestini</name>
    <dbReference type="NCBI Taxonomy" id="1796634"/>
    <lineage>
        <taxon>Bacteria</taxon>
        <taxon>Bacillati</taxon>
        <taxon>Bacillota</taxon>
        <taxon>Clostridia</taxon>
        <taxon>Lachnospirales</taxon>
        <taxon>Lachnospiraceae</taxon>
        <taxon>Muricomes</taxon>
    </lineage>
</organism>
<feature type="binding site" evidence="11">
    <location>
        <begin position="302"/>
        <end position="304"/>
    </location>
    <ligand>
        <name>substrate</name>
    </ligand>
</feature>
<comment type="cofactor">
    <cofactor evidence="12">
        <name>a divalent metal cation</name>
        <dbReference type="ChEBI" id="CHEBI:60240"/>
    </cofactor>
    <text evidence="12">Binds 1 divalent metal cation per subunit.</text>
</comment>
<feature type="binding site" evidence="11">
    <location>
        <position position="246"/>
    </location>
    <ligand>
        <name>substrate</name>
    </ligand>
</feature>
<evidence type="ECO:0000256" key="9">
    <source>
        <dbReference type="PIRNR" id="PIRNR038994"/>
    </source>
</evidence>
<proteinExistence type="inferred from homology"/>
<dbReference type="PANTHER" id="PTHR11113:SF14">
    <property type="entry name" value="N-ACETYLGLUCOSAMINE-6-PHOSPHATE DEACETYLASE"/>
    <property type="match status" value="1"/>
</dbReference>